<evidence type="ECO:0000256" key="5">
    <source>
        <dbReference type="ARBA" id="ARBA00022692"/>
    </source>
</evidence>
<dbReference type="InterPro" id="IPR000067">
    <property type="entry name" value="FlgMring_FliF"/>
</dbReference>
<feature type="region of interest" description="Disordered" evidence="10">
    <location>
        <begin position="264"/>
        <end position="333"/>
    </location>
</feature>
<evidence type="ECO:0000313" key="14">
    <source>
        <dbReference type="EMBL" id="MFD1192657.1"/>
    </source>
</evidence>
<evidence type="ECO:0000256" key="8">
    <source>
        <dbReference type="ARBA" id="ARBA00023143"/>
    </source>
</evidence>
<comment type="caution">
    <text evidence="14">The sequence shown here is derived from an EMBL/GenBank/DDBJ whole genome shotgun (WGS) entry which is preliminary data.</text>
</comment>
<dbReference type="Pfam" id="PF01514">
    <property type="entry name" value="YscJ_FliF"/>
    <property type="match status" value="1"/>
</dbReference>
<comment type="function">
    <text evidence="9">The M ring may be actively involved in energy transduction.</text>
</comment>
<keyword evidence="14" id="KW-0969">Cilium</keyword>
<evidence type="ECO:0000256" key="4">
    <source>
        <dbReference type="ARBA" id="ARBA00022475"/>
    </source>
</evidence>
<keyword evidence="14" id="KW-0282">Flagellum</keyword>
<dbReference type="InterPro" id="IPR045851">
    <property type="entry name" value="AMP-bd_C_sf"/>
</dbReference>
<comment type="subcellular location">
    <subcellularLocation>
        <location evidence="1 9">Bacterial flagellum basal body</location>
    </subcellularLocation>
    <subcellularLocation>
        <location evidence="2">Cell membrane</location>
        <topology evidence="2">Multi-pass membrane protein</topology>
    </subcellularLocation>
</comment>
<dbReference type="PRINTS" id="PR01009">
    <property type="entry name" value="FLGMRINGFLIF"/>
</dbReference>
<feature type="compositionally biased region" description="Polar residues" evidence="10">
    <location>
        <begin position="291"/>
        <end position="301"/>
    </location>
</feature>
<evidence type="ECO:0000256" key="1">
    <source>
        <dbReference type="ARBA" id="ARBA00004117"/>
    </source>
</evidence>
<evidence type="ECO:0000259" key="13">
    <source>
        <dbReference type="Pfam" id="PF08345"/>
    </source>
</evidence>
<reference evidence="15" key="1">
    <citation type="journal article" date="2019" name="Int. J. Syst. Evol. Microbiol.">
        <title>The Global Catalogue of Microorganisms (GCM) 10K type strain sequencing project: providing services to taxonomists for standard genome sequencing and annotation.</title>
        <authorList>
            <consortium name="The Broad Institute Genomics Platform"/>
            <consortium name="The Broad Institute Genome Sequencing Center for Infectious Disease"/>
            <person name="Wu L."/>
            <person name="Ma J."/>
        </authorList>
    </citation>
    <scope>NUCLEOTIDE SEQUENCE [LARGE SCALE GENOMIC DNA]</scope>
    <source>
        <strain evidence="15">CCUG 55074</strain>
    </source>
</reference>
<feature type="compositionally biased region" description="Low complexity" evidence="10">
    <location>
        <begin position="310"/>
        <end position="325"/>
    </location>
</feature>
<dbReference type="InterPro" id="IPR043427">
    <property type="entry name" value="YscJ/FliF"/>
</dbReference>
<organism evidence="14 15">
    <name type="scientific">Phenylobacterium conjunctum</name>
    <dbReference type="NCBI Taxonomy" id="1298959"/>
    <lineage>
        <taxon>Bacteria</taxon>
        <taxon>Pseudomonadati</taxon>
        <taxon>Pseudomonadota</taxon>
        <taxon>Alphaproteobacteria</taxon>
        <taxon>Caulobacterales</taxon>
        <taxon>Caulobacteraceae</taxon>
        <taxon>Phenylobacterium</taxon>
    </lineage>
</organism>
<gene>
    <name evidence="14" type="primary">fliF</name>
    <name evidence="14" type="ORF">ACFQ27_18850</name>
</gene>
<keyword evidence="8 9" id="KW-0975">Bacterial flagellum</keyword>
<dbReference type="RefSeq" id="WP_377354669.1">
    <property type="nucleotide sequence ID" value="NZ_JBHTLQ010000070.1"/>
</dbReference>
<dbReference type="EMBL" id="JBHTLQ010000070">
    <property type="protein sequence ID" value="MFD1192657.1"/>
    <property type="molecule type" value="Genomic_DNA"/>
</dbReference>
<keyword evidence="14" id="KW-0966">Cell projection</keyword>
<evidence type="ECO:0000256" key="2">
    <source>
        <dbReference type="ARBA" id="ARBA00004651"/>
    </source>
</evidence>
<feature type="domain" description="Flagellar M-ring C-terminal" evidence="13">
    <location>
        <begin position="242"/>
        <end position="403"/>
    </location>
</feature>
<evidence type="ECO:0000256" key="3">
    <source>
        <dbReference type="ARBA" id="ARBA00007971"/>
    </source>
</evidence>
<protein>
    <recommendedName>
        <fullName evidence="9">Flagellar M-ring protein</fullName>
    </recommendedName>
</protein>
<keyword evidence="5 11" id="KW-0812">Transmembrane</keyword>
<sequence length="554" mass="57581">MNGFVAALQGFGIGRLAAILGIGAGVAAALFAMTMNLGQPKALLYSNLDLKEAGTITQALDQAGVKYEVKGDGSTILVPRDEVASTRLMLSSKGLPTSGSVGYEIFDNSNALGQTDFVQQLNRQRALEGELARTIQSLDGVTSARVHLVLPKRELFEEEAQQPSASVSIGVGGREPGADQVRAIQNLVAGAVPNMKPDKVTVVDQHAKTLSGGEAGDALAADGRKSEVEARIAKSVKTMVEGLVGAGKARVNVTADLDLARVTTQQETYDPDGQVVRSESTTESSSKENQPDASGGTTATANIPGGGAGSSATNSSATGATESTTNYEISKTLRTETVEPGQVKRISVAVAVDGATAIGKDGKPGAYTPRTAEEMQRIEQLVRTAVGFDQNRGDQVTVVNVRFPTEADPDGVTTASPLMGFDKNDIMRGAELLVLAIVAVLMMLFVVRPLLRGAGAGAGGGAMTLPPLTMAASPGVTRIVTTADGQPMQIQVDPTTGQPLALPGPGGGEMDNKLDIARIEGQVKASSVKRVAEFVDKHPEESVSLLRTWLHETT</sequence>
<dbReference type="PANTHER" id="PTHR30046:SF0">
    <property type="entry name" value="FLAGELLAR M-RING PROTEIN"/>
    <property type="match status" value="1"/>
</dbReference>
<feature type="transmembrane region" description="Helical" evidence="11">
    <location>
        <begin position="432"/>
        <end position="451"/>
    </location>
</feature>
<feature type="transmembrane region" description="Helical" evidence="11">
    <location>
        <begin position="12"/>
        <end position="33"/>
    </location>
</feature>
<evidence type="ECO:0000313" key="15">
    <source>
        <dbReference type="Proteomes" id="UP001597216"/>
    </source>
</evidence>
<dbReference type="PIRSF" id="PIRSF004862">
    <property type="entry name" value="FliF"/>
    <property type="match status" value="1"/>
</dbReference>
<dbReference type="NCBIfam" id="TIGR00206">
    <property type="entry name" value="fliF"/>
    <property type="match status" value="1"/>
</dbReference>
<evidence type="ECO:0000256" key="6">
    <source>
        <dbReference type="ARBA" id="ARBA00022989"/>
    </source>
</evidence>
<keyword evidence="4" id="KW-1003">Cell membrane</keyword>
<dbReference type="InterPro" id="IPR006182">
    <property type="entry name" value="FliF_N_dom"/>
</dbReference>
<dbReference type="InterPro" id="IPR013556">
    <property type="entry name" value="Flag_M-ring_C"/>
</dbReference>
<evidence type="ECO:0000256" key="10">
    <source>
        <dbReference type="SAM" id="MobiDB-lite"/>
    </source>
</evidence>
<keyword evidence="15" id="KW-1185">Reference proteome</keyword>
<name>A0ABW3T9I0_9CAUL</name>
<proteinExistence type="inferred from homology"/>
<dbReference type="Pfam" id="PF08345">
    <property type="entry name" value="YscJ_FliF_C"/>
    <property type="match status" value="1"/>
</dbReference>
<accession>A0ABW3T9I0</accession>
<keyword evidence="7 11" id="KW-0472">Membrane</keyword>
<feature type="domain" description="Flagellar M-ring N-terminal" evidence="12">
    <location>
        <begin position="41"/>
        <end position="211"/>
    </location>
</feature>
<evidence type="ECO:0000256" key="11">
    <source>
        <dbReference type="SAM" id="Phobius"/>
    </source>
</evidence>
<evidence type="ECO:0000259" key="12">
    <source>
        <dbReference type="Pfam" id="PF01514"/>
    </source>
</evidence>
<evidence type="ECO:0000256" key="7">
    <source>
        <dbReference type="ARBA" id="ARBA00023136"/>
    </source>
</evidence>
<dbReference type="Proteomes" id="UP001597216">
    <property type="component" value="Unassembled WGS sequence"/>
</dbReference>
<keyword evidence="6 11" id="KW-1133">Transmembrane helix</keyword>
<comment type="similarity">
    <text evidence="3 9">Belongs to the FliF family.</text>
</comment>
<evidence type="ECO:0000256" key="9">
    <source>
        <dbReference type="PIRNR" id="PIRNR004862"/>
    </source>
</evidence>
<dbReference type="Gene3D" id="3.30.300.30">
    <property type="match status" value="1"/>
</dbReference>
<dbReference type="PANTHER" id="PTHR30046">
    <property type="entry name" value="FLAGELLAR M-RING PROTEIN"/>
    <property type="match status" value="1"/>
</dbReference>